<dbReference type="RefSeq" id="WP_199600972.1">
    <property type="nucleotide sequence ID" value="NZ_JAEHJZ010000035.1"/>
</dbReference>
<dbReference type="PROSITE" id="PS51257">
    <property type="entry name" value="PROKAR_LIPOPROTEIN"/>
    <property type="match status" value="1"/>
</dbReference>
<dbReference type="EMBL" id="JAEHJZ010000035">
    <property type="protein sequence ID" value="MBJ7881853.1"/>
    <property type="molecule type" value="Genomic_DNA"/>
</dbReference>
<dbReference type="Proteomes" id="UP000662373">
    <property type="component" value="Unassembled WGS sequence"/>
</dbReference>
<evidence type="ECO:0000313" key="2">
    <source>
        <dbReference type="Proteomes" id="UP000662373"/>
    </source>
</evidence>
<accession>A0A934KVZ0</accession>
<sequence length="360" mass="41855">MRIQIFIAIICFFAIGSCYSQVKINNHKYFDTFFDQEGQNLLLLGENHSSSVATNIYPHLIKSFNEKTGLRTLFIEFGPAEAYFYNKYLATGNESLLGYTIYGGFYEGWKEAWREIFEFNKTLEKPLEVVGVDFDRTRTFGYTLYSILQPYQKEGLTKSIDSLLAVIKDEKFFKTYTIDHPSEEGKLFVKNTKSLLIKSLKNFEDVISTNDMKIIHQLINNKSTGFGGTREEDIKVNLVNHINGSDENNFLFLVGRDHTYLKAIYDDNPRLAKFLKSEQSFNTLTGLVLHENSEQWAKGFKETVTLFEVKDKIPWKEYHKSIYKQITDDFNVIELDKELEGLSMYTDYLLVARNQEEIKI</sequence>
<dbReference type="AlphaFoldDB" id="A0A934KVZ0"/>
<comment type="caution">
    <text evidence="1">The sequence shown here is derived from an EMBL/GenBank/DDBJ whole genome shotgun (WGS) entry which is preliminary data.</text>
</comment>
<keyword evidence="2" id="KW-1185">Reference proteome</keyword>
<proteinExistence type="predicted"/>
<organism evidence="1 2">
    <name type="scientific">Gelidibacter salicanalis</name>
    <dbReference type="NCBI Taxonomy" id="291193"/>
    <lineage>
        <taxon>Bacteria</taxon>
        <taxon>Pseudomonadati</taxon>
        <taxon>Bacteroidota</taxon>
        <taxon>Flavobacteriia</taxon>
        <taxon>Flavobacteriales</taxon>
        <taxon>Flavobacteriaceae</taxon>
        <taxon>Gelidibacter</taxon>
    </lineage>
</organism>
<name>A0A934KVZ0_9FLAO</name>
<reference evidence="1 2" key="1">
    <citation type="submission" date="2020-09" db="EMBL/GenBank/DDBJ databases">
        <title>Draft genome of Gelidibacter salicanalis PAMC21136.</title>
        <authorList>
            <person name="Park H."/>
        </authorList>
    </citation>
    <scope>NUCLEOTIDE SEQUENCE [LARGE SCALE GENOMIC DNA]</scope>
    <source>
        <strain evidence="1 2">PAMC21136</strain>
    </source>
</reference>
<dbReference type="SUPFAM" id="SSF159501">
    <property type="entry name" value="EreA/ChaN-like"/>
    <property type="match status" value="1"/>
</dbReference>
<gene>
    <name evidence="1" type="ORF">JEM65_14540</name>
</gene>
<protein>
    <submittedName>
        <fullName evidence="1">Uncharacterized protein</fullName>
    </submittedName>
</protein>
<evidence type="ECO:0000313" key="1">
    <source>
        <dbReference type="EMBL" id="MBJ7881853.1"/>
    </source>
</evidence>